<evidence type="ECO:0000256" key="1">
    <source>
        <dbReference type="SAM" id="MobiDB-lite"/>
    </source>
</evidence>
<feature type="compositionally biased region" description="Polar residues" evidence="1">
    <location>
        <begin position="627"/>
        <end position="638"/>
    </location>
</feature>
<comment type="caution">
    <text evidence="2">The sequence shown here is derived from an EMBL/GenBank/DDBJ whole genome shotgun (WGS) entry which is preliminary data.</text>
</comment>
<reference evidence="2 3" key="1">
    <citation type="submission" date="2016-05" db="EMBL/GenBank/DDBJ databases">
        <title>Draft Genome Sequence of Algibacter sp. Strain SK-16 Isolated from the Surface Water of Aburatsubo Inlet.</title>
        <authorList>
            <person name="Wong S.-K."/>
            <person name="Yoshizawa S."/>
            <person name="Nakajima Y."/>
            <person name="Ogura Y."/>
            <person name="Tetsuya H."/>
            <person name="Hamasaki K."/>
        </authorList>
    </citation>
    <scope>NUCLEOTIDE SEQUENCE [LARGE SCALE GENOMIC DNA]</scope>
    <source>
        <strain evidence="2 3">SK-16</strain>
    </source>
</reference>
<evidence type="ECO:0000313" key="3">
    <source>
        <dbReference type="Proteomes" id="UP000095713"/>
    </source>
</evidence>
<dbReference type="STRING" id="1849968.A8C32_03750"/>
<dbReference type="AlphaFoldDB" id="A0A1E5TB12"/>
<feature type="compositionally biased region" description="Basic and acidic residues" evidence="1">
    <location>
        <begin position="608"/>
        <end position="626"/>
    </location>
</feature>
<dbReference type="InterPro" id="IPR017483">
    <property type="entry name" value="CHP03034"/>
</dbReference>
<dbReference type="Pfam" id="PF11692">
    <property type="entry name" value="DUF3289"/>
    <property type="match status" value="1"/>
</dbReference>
<protein>
    <recommendedName>
        <fullName evidence="4">DUF3289 domain-containing protein</fullName>
    </recommendedName>
</protein>
<dbReference type="OrthoDB" id="612868at2"/>
<dbReference type="RefSeq" id="WP_069830081.1">
    <property type="nucleotide sequence ID" value="NZ_MDJD01000034.1"/>
</dbReference>
<accession>A0A1E5TB12</accession>
<evidence type="ECO:0000313" key="2">
    <source>
        <dbReference type="EMBL" id="OEK08575.1"/>
    </source>
</evidence>
<gene>
    <name evidence="2" type="ORF">A8C32_03750</name>
</gene>
<name>A0A1E5TB12_9FLAO</name>
<proteinExistence type="predicted"/>
<keyword evidence="3" id="KW-1185">Reference proteome</keyword>
<dbReference type="Proteomes" id="UP000095713">
    <property type="component" value="Unassembled WGS sequence"/>
</dbReference>
<feature type="region of interest" description="Disordered" evidence="1">
    <location>
        <begin position="608"/>
        <end position="638"/>
    </location>
</feature>
<organism evidence="2 3">
    <name type="scientific">Flavivirga aquatica</name>
    <dbReference type="NCBI Taxonomy" id="1849968"/>
    <lineage>
        <taxon>Bacteria</taxon>
        <taxon>Pseudomonadati</taxon>
        <taxon>Bacteroidota</taxon>
        <taxon>Flavobacteriia</taxon>
        <taxon>Flavobacteriales</taxon>
        <taxon>Flavobacteriaceae</taxon>
        <taxon>Flavivirga</taxon>
    </lineage>
</organism>
<evidence type="ECO:0008006" key="4">
    <source>
        <dbReference type="Google" id="ProtNLM"/>
    </source>
</evidence>
<sequence>MKDTPNEIIEEEVFNNKVWLEATTLNMLPGEVVTFTIDDKSDNNADPVITQTTVNKDGKAFVLLELNNEIEHDQKVITSIEDSGYFKKGWWSIDEAGEQPITRAVPGMHVYFHIETTISDGEQVYVELYEDDNNEKEETGRGDKDEHQALVSTVTKEPSKYKIVNRGKIIKSIILDNFESSIDEDVDKQIELYFRCSYNKENVELPYNSNDYLVVGTLVIDRYKMPGLNGSGTDIANDLSYGTGKPRLCENEDDKFVACKIYDNGQVPKFKVEYESNGFDEEKHALFTNKKDLPVVESVLKKTNEDQGEVTEVSPNRFSVIIEETTRAKIDKTYVKTSKADDYYRQSEYTAQQATRNLKAKYTKEEIENLGDMMKVTVNTGESYLWLDFKIMEGLMVWGKLSSVLDQMIAKFRSNTGGIFENMTLTNSVKNNPSTKNYCRYVENYIAEKIKQETFQNITKIEDKEPDFEEKDEKNSLRRKKDKIKGKNIISDKLKLPVSFTRPSFTYKNNNNLLEGRTLAINDIWATEVILKELRNKEENYTVKYQVTLWDNFGLDKPDMQKFFYHGAGFRAWFVLQHIYGYKPFVTKITFEKEFKGNIKEGREERLKKQKIKEEELTPAQKRDWNKATSPLPSGSKW</sequence>
<dbReference type="EMBL" id="MDJD01000034">
    <property type="protein sequence ID" value="OEK08575.1"/>
    <property type="molecule type" value="Genomic_DNA"/>
</dbReference>